<gene>
    <name evidence="2" type="ORF">I308_104872</name>
</gene>
<dbReference type="EMBL" id="ATAM02000008">
    <property type="protein sequence ID" value="KAL0245737.1"/>
    <property type="molecule type" value="Genomic_DNA"/>
</dbReference>
<evidence type="ECO:0000313" key="3">
    <source>
        <dbReference type="Proteomes" id="UP000054399"/>
    </source>
</evidence>
<protein>
    <submittedName>
        <fullName evidence="2">Uncharacterized protein</fullName>
    </submittedName>
</protein>
<organism evidence="2 3">
    <name type="scientific">Cryptococcus tetragattii IND107</name>
    <dbReference type="NCBI Taxonomy" id="1296105"/>
    <lineage>
        <taxon>Eukaryota</taxon>
        <taxon>Fungi</taxon>
        <taxon>Dikarya</taxon>
        <taxon>Basidiomycota</taxon>
        <taxon>Agaricomycotina</taxon>
        <taxon>Tremellomycetes</taxon>
        <taxon>Tremellales</taxon>
        <taxon>Cryptococcaceae</taxon>
        <taxon>Cryptococcus</taxon>
        <taxon>Cryptococcus gattii species complex</taxon>
    </lineage>
</organism>
<sequence>MANPDEVLVYAFRRHASNRPRYLRLQERSGSLETWGLTKLSLLCRPSESQITQETDLIREVIEFARNKEMDRDSEMERRSFVVVMPPSSCYKYLPDMNTTDPSPANSKKRPRDPGDSVESEQTAGSSKTAAGSTLRTLIKTVTLPANNKANVLALRINALATTAMFKAVRALEANVGIGQEMPHGLGLRVQEDLQSEVGSGKEELRQNAAFLASQTKQAEMGIGLFPYKFGYPLVFQIQTI</sequence>
<comment type="caution">
    <text evidence="2">The sequence shown here is derived from an EMBL/GenBank/DDBJ whole genome shotgun (WGS) entry which is preliminary data.</text>
</comment>
<accession>A0ABR3BNT6</accession>
<evidence type="ECO:0000313" key="2">
    <source>
        <dbReference type="EMBL" id="KAL0245737.1"/>
    </source>
</evidence>
<dbReference type="Proteomes" id="UP000054399">
    <property type="component" value="Unassembled WGS sequence"/>
</dbReference>
<feature type="compositionally biased region" description="Polar residues" evidence="1">
    <location>
        <begin position="120"/>
        <end position="132"/>
    </location>
</feature>
<dbReference type="RefSeq" id="XP_066612821.1">
    <property type="nucleotide sequence ID" value="XM_066759334.1"/>
</dbReference>
<keyword evidence="3" id="KW-1185">Reference proteome</keyword>
<feature type="compositionally biased region" description="Polar residues" evidence="1">
    <location>
        <begin position="97"/>
        <end position="106"/>
    </location>
</feature>
<name>A0ABR3BNT6_9TREE</name>
<feature type="region of interest" description="Disordered" evidence="1">
    <location>
        <begin position="93"/>
        <end position="132"/>
    </location>
</feature>
<reference evidence="2 3" key="2">
    <citation type="submission" date="2024-01" db="EMBL/GenBank/DDBJ databases">
        <title>Comparative genomics of Cryptococcus and Kwoniella reveals pathogenesis evolution and contrasting modes of karyotype evolution via chromosome fusion or intercentromeric recombination.</title>
        <authorList>
            <person name="Coelho M.A."/>
            <person name="David-Palma M."/>
            <person name="Shea T."/>
            <person name="Bowers K."/>
            <person name="Mcginley-Smith S."/>
            <person name="Mohammad A.W."/>
            <person name="Gnirke A."/>
            <person name="Yurkov A.M."/>
            <person name="Nowrousian M."/>
            <person name="Sun S."/>
            <person name="Cuomo C.A."/>
            <person name="Heitman J."/>
        </authorList>
    </citation>
    <scope>NUCLEOTIDE SEQUENCE [LARGE SCALE GENOMIC DNA]</scope>
    <source>
        <strain evidence="2 3">IND107</strain>
    </source>
</reference>
<dbReference type="GeneID" id="91991728"/>
<reference evidence="3" key="1">
    <citation type="submission" date="2015-01" db="EMBL/GenBank/DDBJ databases">
        <title>The Genome Sequence of Cryptococcus gattii MMRL2647.</title>
        <authorList>
            <consortium name="The Broad Institute Genomics Platform"/>
            <person name="Cuomo C."/>
            <person name="Litvintseva A."/>
            <person name="Chen Y."/>
            <person name="Heitman J."/>
            <person name="Sun S."/>
            <person name="Springer D."/>
            <person name="Dromer F."/>
            <person name="Young S."/>
            <person name="Zeng Q."/>
            <person name="Gargeya S."/>
            <person name="Abouelleil A."/>
            <person name="Alvarado L."/>
            <person name="Chapman S.B."/>
            <person name="Gainer-Dewar J."/>
            <person name="Goldberg J."/>
            <person name="Griggs A."/>
            <person name="Gujja S."/>
            <person name="Hansen M."/>
            <person name="Howarth C."/>
            <person name="Imamovic A."/>
            <person name="Larimer J."/>
            <person name="Murphy C."/>
            <person name="Naylor J."/>
            <person name="Pearson M."/>
            <person name="Priest M."/>
            <person name="Roberts A."/>
            <person name="Saif S."/>
            <person name="Shea T."/>
            <person name="Sykes S."/>
            <person name="Wortman J."/>
            <person name="Nusbaum C."/>
            <person name="Birren B."/>
        </authorList>
    </citation>
    <scope>NUCLEOTIDE SEQUENCE [LARGE SCALE GENOMIC DNA]</scope>
    <source>
        <strain evidence="3">IND107</strain>
    </source>
</reference>
<proteinExistence type="predicted"/>
<evidence type="ECO:0000256" key="1">
    <source>
        <dbReference type="SAM" id="MobiDB-lite"/>
    </source>
</evidence>